<accession>A0A419EYI1</accession>
<dbReference type="InterPro" id="IPR001279">
    <property type="entry name" value="Metallo-B-lactamas"/>
</dbReference>
<dbReference type="InterPro" id="IPR045761">
    <property type="entry name" value="ODP_dom"/>
</dbReference>
<evidence type="ECO:0000313" key="2">
    <source>
        <dbReference type="EMBL" id="RJP70169.1"/>
    </source>
</evidence>
<dbReference type="Gene3D" id="3.60.15.10">
    <property type="entry name" value="Ribonuclease Z/Hydroxyacylglutathione hydrolase-like"/>
    <property type="match status" value="1"/>
</dbReference>
<dbReference type="InterPro" id="IPR001054">
    <property type="entry name" value="A/G_cyclase"/>
</dbReference>
<dbReference type="SUPFAM" id="SSF56281">
    <property type="entry name" value="Metallo-hydrolase/oxidoreductase"/>
    <property type="match status" value="1"/>
</dbReference>
<dbReference type="SMART" id="SM00044">
    <property type="entry name" value="CYCc"/>
    <property type="match status" value="1"/>
</dbReference>
<protein>
    <recommendedName>
        <fullName evidence="1">Guanylate cyclase domain-containing protein</fullName>
    </recommendedName>
</protein>
<organism evidence="2 3">
    <name type="scientific">Candidatus Abyssobacteria bacterium SURF_17</name>
    <dbReference type="NCBI Taxonomy" id="2093361"/>
    <lineage>
        <taxon>Bacteria</taxon>
        <taxon>Pseudomonadati</taxon>
        <taxon>Candidatus Hydrogenedentota</taxon>
        <taxon>Candidatus Abyssobacteria</taxon>
    </lineage>
</organism>
<dbReference type="Pfam" id="PF00211">
    <property type="entry name" value="Guanylate_cyc"/>
    <property type="match status" value="1"/>
</dbReference>
<proteinExistence type="predicted"/>
<dbReference type="SUPFAM" id="SSF55073">
    <property type="entry name" value="Nucleotide cyclase"/>
    <property type="match status" value="1"/>
</dbReference>
<dbReference type="AlphaFoldDB" id="A0A419EYI1"/>
<dbReference type="GO" id="GO:0004016">
    <property type="term" value="F:adenylate cyclase activity"/>
    <property type="evidence" value="ECO:0007669"/>
    <property type="project" value="UniProtKB-ARBA"/>
</dbReference>
<reference evidence="2 3" key="1">
    <citation type="journal article" date="2017" name="ISME J.">
        <title>Energy and carbon metabolisms in a deep terrestrial subsurface fluid microbial community.</title>
        <authorList>
            <person name="Momper L."/>
            <person name="Jungbluth S.P."/>
            <person name="Lee M.D."/>
            <person name="Amend J.P."/>
        </authorList>
    </citation>
    <scope>NUCLEOTIDE SEQUENCE [LARGE SCALE GENOMIC DNA]</scope>
    <source>
        <strain evidence="2">SURF_17</strain>
    </source>
</reference>
<dbReference type="Proteomes" id="UP000285961">
    <property type="component" value="Unassembled WGS sequence"/>
</dbReference>
<dbReference type="GO" id="GO:0035556">
    <property type="term" value="P:intracellular signal transduction"/>
    <property type="evidence" value="ECO:0007669"/>
    <property type="project" value="InterPro"/>
</dbReference>
<gene>
    <name evidence="2" type="ORF">C4532_09675</name>
</gene>
<dbReference type="Pfam" id="PF19583">
    <property type="entry name" value="ODP"/>
    <property type="match status" value="1"/>
</dbReference>
<dbReference type="PANTHER" id="PTHR43041">
    <property type="entry name" value="HYDROLASE, METALLO-BETA-LACTAMASE SUPERFAMILY"/>
    <property type="match status" value="1"/>
</dbReference>
<dbReference type="PROSITE" id="PS50125">
    <property type="entry name" value="GUANYLATE_CYCLASE_2"/>
    <property type="match status" value="1"/>
</dbReference>
<dbReference type="SMART" id="SM00849">
    <property type="entry name" value="Lactamase_B"/>
    <property type="match status" value="1"/>
</dbReference>
<dbReference type="GO" id="GO:0009190">
    <property type="term" value="P:cyclic nucleotide biosynthetic process"/>
    <property type="evidence" value="ECO:0007669"/>
    <property type="project" value="InterPro"/>
</dbReference>
<evidence type="ECO:0000313" key="3">
    <source>
        <dbReference type="Proteomes" id="UP000285961"/>
    </source>
</evidence>
<dbReference type="Gene3D" id="3.30.70.1230">
    <property type="entry name" value="Nucleotide cyclase"/>
    <property type="match status" value="1"/>
</dbReference>
<dbReference type="InterPro" id="IPR036866">
    <property type="entry name" value="RibonucZ/Hydroxyglut_hydro"/>
</dbReference>
<dbReference type="CDD" id="cd07709">
    <property type="entry name" value="flavodiiron_proteins_MBL-fold"/>
    <property type="match status" value="1"/>
</dbReference>
<feature type="domain" description="Guanylate cyclase" evidence="1">
    <location>
        <begin position="370"/>
        <end position="488"/>
    </location>
</feature>
<evidence type="ECO:0000259" key="1">
    <source>
        <dbReference type="PROSITE" id="PS50125"/>
    </source>
</evidence>
<sequence length="543" mass="61190">MRKLDDTNAIAVAEGIWWVGFADYEAGFSNNPYLLVDGDEAVLFDPGPGHPLFRDLILQKIEQVTAPERIRYIVVHHQDPDLCGLIPFIENILHPDLVIMTHPRTTLFIPYYGVRKGVLPLGDGDVLELKSGRRITFFHAPYLHFAGNIMSYDNQTASLFSGDVFAVFNREWSLYADESYIDLARNFIEHYIAAKEPVTYAYEKIKDLKIDRILPQHGGIIESNIEKFLDMLRTVEPGQLLTELKAKPSAKETNELFMTGKLWLQHWLKKEVEADTLNDLMSRAMDEGPSTVTLLVDSISKKANQLGVANPLTYSQVHKWNDIWSARTTQILDSIRRRFLSRQYGMRFGVDADVASVLEQGLQAFKTNVSVMFIDIRGFTIWSAEKPPDQVVGMLNRQHELMTRIITSSGGRVNKIMGDGMLAYFPENKLADCANATMKIHEDIARNNLLPVGIGCDFGEVIMGDIGQELRLDYTLIGATVNSAARMCSTADKGQTVFTSRFFEKLPDDTKTSITNTHTPQHIKVKLKPKDPELDAVLLGIRP</sequence>
<comment type="caution">
    <text evidence="2">The sequence shown here is derived from an EMBL/GenBank/DDBJ whole genome shotgun (WGS) entry which is preliminary data.</text>
</comment>
<dbReference type="EMBL" id="QZKI01000072">
    <property type="protein sequence ID" value="RJP70169.1"/>
    <property type="molecule type" value="Genomic_DNA"/>
</dbReference>
<dbReference type="CDD" id="cd07302">
    <property type="entry name" value="CHD"/>
    <property type="match status" value="1"/>
</dbReference>
<name>A0A419EYI1_9BACT</name>
<dbReference type="PANTHER" id="PTHR43041:SF1">
    <property type="entry name" value="METALLO-BETA-LACTAMASE DOMAIN-CONTAINING PROTEIN"/>
    <property type="match status" value="1"/>
</dbReference>
<dbReference type="InterPro" id="IPR029787">
    <property type="entry name" value="Nucleotide_cyclase"/>
</dbReference>